<keyword evidence="6" id="KW-0813">Transport</keyword>
<feature type="compositionally biased region" description="Acidic residues" evidence="9">
    <location>
        <begin position="406"/>
        <end position="418"/>
    </location>
</feature>
<dbReference type="Proteomes" id="UP000199372">
    <property type="component" value="Unassembled WGS sequence"/>
</dbReference>
<dbReference type="InterPro" id="IPR051010">
    <property type="entry name" value="BCAA_transport"/>
</dbReference>
<evidence type="ECO:0000313" key="11">
    <source>
        <dbReference type="EMBL" id="SEN77763.1"/>
    </source>
</evidence>
<dbReference type="GO" id="GO:0005576">
    <property type="term" value="C:extracellular region"/>
    <property type="evidence" value="ECO:0007669"/>
    <property type="project" value="InterPro"/>
</dbReference>
<evidence type="ECO:0000256" key="3">
    <source>
        <dbReference type="ARBA" id="ARBA00022656"/>
    </source>
</evidence>
<dbReference type="InterPro" id="IPR028082">
    <property type="entry name" value="Peripla_BP_I"/>
</dbReference>
<organism evidence="11 12">
    <name type="scientific">Palleronia pelagia</name>
    <dbReference type="NCBI Taxonomy" id="387096"/>
    <lineage>
        <taxon>Bacteria</taxon>
        <taxon>Pseudomonadati</taxon>
        <taxon>Pseudomonadota</taxon>
        <taxon>Alphaproteobacteria</taxon>
        <taxon>Rhodobacterales</taxon>
        <taxon>Roseobacteraceae</taxon>
        <taxon>Palleronia</taxon>
    </lineage>
</organism>
<evidence type="ECO:0000259" key="10">
    <source>
        <dbReference type="Pfam" id="PF13458"/>
    </source>
</evidence>
<sequence length="618" mass="62265">MPDHEVRLGVLLGFTGPIESLAEAMSEAAQLAMREVSESGAFLDGHAVTPVLADSTCIDAAAAIAAAQRLVASEGVQGLVGPNCSGVTQAVLQNVAVPSGMAMISPSATAVALSQEPDDGLFFRTAVQEDRQAILLSDQLIAEGVRSVALTRTDNSYGQTYADAFRAAFEAAGGTVTISQVHQNGRLDYGLEAAALSQAGGERLVIIGYPERGDGGSGILEAVLSAGSFAQGVVVSDSMLTSALTDRFGVAADGVRGLVPDTPDLLVSRFADAVGGAFDPAAPFAAETYDATALILLAMQSAGSSDPAIYADFVADVASGPGIPIYAGELALGLRLIAEGRAINYQGASGVDLTDTGDALGAYRLVEIAGGAIVEGPLLDGAGTESDERLAGTGAADFLRGGEGNDTLDGEGGDDTLEGGDGSDVLIGGAGNDTILGGATAADLRDVVYGGDGDDIIDGGYGNDELRGDAGNDDIAGGFGADTVIGGTGDDTLTGSAFGDEIFGGDGFDFINGGFGSDRVNGGAGGDRFFHLGIADHGNDWIQDYSSAEGDVLVYGGSATRDQFQVNVTNTANAGADGVDEAFVIYRPTGQILWALVDGDGQDAINLSLGGQVFDLTV</sequence>
<evidence type="ECO:0000256" key="2">
    <source>
        <dbReference type="ARBA" id="ARBA00010062"/>
    </source>
</evidence>
<proteinExistence type="inferred from homology"/>
<evidence type="ECO:0000256" key="8">
    <source>
        <dbReference type="ARBA" id="ARBA00023136"/>
    </source>
</evidence>
<evidence type="ECO:0000256" key="5">
    <source>
        <dbReference type="ARBA" id="ARBA00022737"/>
    </source>
</evidence>
<dbReference type="GO" id="GO:0006865">
    <property type="term" value="P:amino acid transport"/>
    <property type="evidence" value="ECO:0007669"/>
    <property type="project" value="UniProtKB-KW"/>
</dbReference>
<keyword evidence="3" id="KW-0800">Toxin</keyword>
<dbReference type="GO" id="GO:0016020">
    <property type="term" value="C:membrane"/>
    <property type="evidence" value="ECO:0007669"/>
    <property type="project" value="UniProtKB-SubCell"/>
</dbReference>
<dbReference type="GO" id="GO:0005509">
    <property type="term" value="F:calcium ion binding"/>
    <property type="evidence" value="ECO:0007669"/>
    <property type="project" value="InterPro"/>
</dbReference>
<dbReference type="SUPFAM" id="SSF51120">
    <property type="entry name" value="beta-Roll"/>
    <property type="match status" value="2"/>
</dbReference>
<evidence type="ECO:0000256" key="9">
    <source>
        <dbReference type="SAM" id="MobiDB-lite"/>
    </source>
</evidence>
<dbReference type="Pfam" id="PF00353">
    <property type="entry name" value="HemolysinCabind"/>
    <property type="match status" value="3"/>
</dbReference>
<keyword evidence="4" id="KW-0732">Signal</keyword>
<dbReference type="PRINTS" id="PR00313">
    <property type="entry name" value="CABNDNGRPT"/>
</dbReference>
<dbReference type="InterPro" id="IPR003995">
    <property type="entry name" value="RTX_toxin_determinant-A"/>
</dbReference>
<feature type="domain" description="Leucine-binding protein" evidence="10">
    <location>
        <begin position="5"/>
        <end position="308"/>
    </location>
</feature>
<dbReference type="InterPro" id="IPR011049">
    <property type="entry name" value="Serralysin-like_metalloprot_C"/>
</dbReference>
<comment type="similarity">
    <text evidence="2">Belongs to the leucine-binding protein family.</text>
</comment>
<keyword evidence="7" id="KW-0843">Virulence</keyword>
<dbReference type="InterPro" id="IPR001343">
    <property type="entry name" value="Hemolysn_Ca-bd"/>
</dbReference>
<dbReference type="PRINTS" id="PR01488">
    <property type="entry name" value="RTXTOXINA"/>
</dbReference>
<dbReference type="InterPro" id="IPR018511">
    <property type="entry name" value="Hemolysin-typ_Ca-bd_CS"/>
</dbReference>
<evidence type="ECO:0000256" key="6">
    <source>
        <dbReference type="ARBA" id="ARBA00022970"/>
    </source>
</evidence>
<dbReference type="EMBL" id="FOCM01000006">
    <property type="protein sequence ID" value="SEN77763.1"/>
    <property type="molecule type" value="Genomic_DNA"/>
</dbReference>
<evidence type="ECO:0000256" key="4">
    <source>
        <dbReference type="ARBA" id="ARBA00022729"/>
    </source>
</evidence>
<feature type="region of interest" description="Disordered" evidence="9">
    <location>
        <begin position="395"/>
        <end position="423"/>
    </location>
</feature>
<dbReference type="RefSeq" id="WP_269085887.1">
    <property type="nucleotide sequence ID" value="NZ_FOCM01000006.1"/>
</dbReference>
<dbReference type="Gene3D" id="3.40.50.2300">
    <property type="match status" value="2"/>
</dbReference>
<dbReference type="AlphaFoldDB" id="A0A1H8JA34"/>
<protein>
    <submittedName>
        <fullName evidence="11">ABC-type branched-chain amino acid transport system, substrate-binding protein</fullName>
    </submittedName>
</protein>
<dbReference type="CDD" id="cd06346">
    <property type="entry name" value="PBP1_ABC_ligand_binding-like"/>
    <property type="match status" value="1"/>
</dbReference>
<comment type="subcellular location">
    <subcellularLocation>
        <location evidence="1">Membrane</location>
    </subcellularLocation>
</comment>
<dbReference type="PROSITE" id="PS00330">
    <property type="entry name" value="HEMOLYSIN_CALCIUM"/>
    <property type="match status" value="3"/>
</dbReference>
<keyword evidence="12" id="KW-1185">Reference proteome</keyword>
<dbReference type="Pfam" id="PF13458">
    <property type="entry name" value="Peripla_BP_6"/>
    <property type="match status" value="1"/>
</dbReference>
<keyword evidence="6" id="KW-0029">Amino-acid transport</keyword>
<keyword evidence="5" id="KW-0677">Repeat</keyword>
<accession>A0A1H8JA34</accession>
<keyword evidence="8" id="KW-0472">Membrane</keyword>
<dbReference type="InterPro" id="IPR028081">
    <property type="entry name" value="Leu-bd"/>
</dbReference>
<dbReference type="Gene3D" id="2.150.10.10">
    <property type="entry name" value="Serralysin-like metalloprotease, C-terminal"/>
    <property type="match status" value="3"/>
</dbReference>
<evidence type="ECO:0000256" key="1">
    <source>
        <dbReference type="ARBA" id="ARBA00004370"/>
    </source>
</evidence>
<gene>
    <name evidence="11" type="ORF">SAMN04488011_106138</name>
</gene>
<reference evidence="12" key="1">
    <citation type="submission" date="2016-10" db="EMBL/GenBank/DDBJ databases">
        <authorList>
            <person name="Varghese N."/>
            <person name="Submissions S."/>
        </authorList>
    </citation>
    <scope>NUCLEOTIDE SEQUENCE [LARGE SCALE GENOMIC DNA]</scope>
    <source>
        <strain evidence="12">DSM 26893</strain>
    </source>
</reference>
<evidence type="ECO:0000313" key="12">
    <source>
        <dbReference type="Proteomes" id="UP000199372"/>
    </source>
</evidence>
<dbReference type="GO" id="GO:0090729">
    <property type="term" value="F:toxin activity"/>
    <property type="evidence" value="ECO:0007669"/>
    <property type="project" value="UniProtKB-KW"/>
</dbReference>
<dbReference type="PANTHER" id="PTHR30483">
    <property type="entry name" value="LEUCINE-SPECIFIC-BINDING PROTEIN"/>
    <property type="match status" value="1"/>
</dbReference>
<evidence type="ECO:0000256" key="7">
    <source>
        <dbReference type="ARBA" id="ARBA00023026"/>
    </source>
</evidence>
<dbReference type="SUPFAM" id="SSF53822">
    <property type="entry name" value="Periplasmic binding protein-like I"/>
    <property type="match status" value="1"/>
</dbReference>
<name>A0A1H8JA34_9RHOB</name>
<dbReference type="PANTHER" id="PTHR30483:SF6">
    <property type="entry name" value="PERIPLASMIC BINDING PROTEIN OF ABC TRANSPORTER FOR NATURAL AMINO ACIDS"/>
    <property type="match status" value="1"/>
</dbReference>